<keyword evidence="5" id="KW-1185">Reference proteome</keyword>
<dbReference type="NCBIfam" id="TIGR00756">
    <property type="entry name" value="PPR"/>
    <property type="match status" value="3"/>
</dbReference>
<dbReference type="FunFam" id="1.25.40.10:FF:000427">
    <property type="entry name" value="Pentatricopeptide repeat-containing protein chloroplastic"/>
    <property type="match status" value="1"/>
</dbReference>
<gene>
    <name evidence="4" type="ORF">H6P81_001171</name>
</gene>
<evidence type="ECO:0000256" key="1">
    <source>
        <dbReference type="ARBA" id="ARBA00006643"/>
    </source>
</evidence>
<evidence type="ECO:0000256" key="3">
    <source>
        <dbReference type="PROSITE-ProRule" id="PRU00708"/>
    </source>
</evidence>
<feature type="repeat" description="PPR" evidence="3">
    <location>
        <begin position="68"/>
        <end position="103"/>
    </location>
</feature>
<protein>
    <recommendedName>
        <fullName evidence="6">Pentatricopeptide repeat-containing protein</fullName>
    </recommendedName>
</protein>
<feature type="repeat" description="PPR" evidence="3">
    <location>
        <begin position="280"/>
        <end position="314"/>
    </location>
</feature>
<accession>A0AAV7FAR1</accession>
<dbReference type="Gene3D" id="1.25.40.10">
    <property type="entry name" value="Tetratricopeptide repeat domain"/>
    <property type="match status" value="4"/>
</dbReference>
<dbReference type="PROSITE" id="PS51375">
    <property type="entry name" value="PPR"/>
    <property type="match status" value="4"/>
</dbReference>
<dbReference type="InterPro" id="IPR046848">
    <property type="entry name" value="E_motif"/>
</dbReference>
<evidence type="ECO:0008006" key="6">
    <source>
        <dbReference type="Google" id="ProtNLM"/>
    </source>
</evidence>
<evidence type="ECO:0000313" key="4">
    <source>
        <dbReference type="EMBL" id="KAG9456663.1"/>
    </source>
</evidence>
<dbReference type="InterPro" id="IPR002885">
    <property type="entry name" value="PPR_rpt"/>
</dbReference>
<proteinExistence type="inferred from homology"/>
<dbReference type="Pfam" id="PF01535">
    <property type="entry name" value="PPR"/>
    <property type="match status" value="1"/>
</dbReference>
<comment type="caution">
    <text evidence="4">The sequence shown here is derived from an EMBL/GenBank/DDBJ whole genome shotgun (WGS) entry which is preliminary data.</text>
</comment>
<dbReference type="InterPro" id="IPR011990">
    <property type="entry name" value="TPR-like_helical_dom_sf"/>
</dbReference>
<dbReference type="FunFam" id="1.25.40.10:FF:000333">
    <property type="entry name" value="Pentatricopeptide repeat-containing protein"/>
    <property type="match status" value="1"/>
</dbReference>
<feature type="repeat" description="PPR" evidence="3">
    <location>
        <begin position="381"/>
        <end position="415"/>
    </location>
</feature>
<dbReference type="Proteomes" id="UP000825729">
    <property type="component" value="Unassembled WGS sequence"/>
</dbReference>
<dbReference type="Pfam" id="PF20431">
    <property type="entry name" value="E_motif"/>
    <property type="match status" value="1"/>
</dbReference>
<dbReference type="PANTHER" id="PTHR47926">
    <property type="entry name" value="PENTATRICOPEPTIDE REPEAT-CONTAINING PROTEIN"/>
    <property type="match status" value="1"/>
</dbReference>
<sequence>MRNHNALLSSLERCKTMKQLKQLHGLMITTSQVRHVIPLSRLIDFCVNPATGDLHYAQTIFLQIDHPSVYMWNSMIRGFSYDDRQQERVLLMYETMKRLDYLPDHFTFPFVLGACAKIPSLEYGECVHDRIMKTGFYADSYVSGSLIHMYVSCADMESGKKVFEEIPLKNVVAWSTLIDGYVNNGRASEAVKVFDEMTLIGIEPNEITMVNVLVACAQSRDLETGKRVHNLICEGVAGSGKPNSKWSSNVVLSTALQDMYAKCGSLRHARQLFVNLPCRNLVSWNSMIGAYNQYGRATEALRLFSRMSVEGVKPDKVTLLSLMGACSQIGHLLAARSIHAYIEKYGTDKDLAINTSLLDMYVKTGDTNSALRVFDGLGQKDVKTWTSMITGFGMHGHGKEALQLFKDMVRDGVMPDYITYIGVLFSCSHAGLVEEGRQHFNSMRKEYGITPSIEHYGCMVDLLSRRGYLAEAETMIASMPVQPNTAIWGALLRGCETYGNADIAKRVGDQITQLNPHGNGIYVLLSKIYAREGVWRVVEMARQLMKRRGVSKTCAYSYVEMKLLNT</sequence>
<reference evidence="4 5" key="1">
    <citation type="submission" date="2021-07" db="EMBL/GenBank/DDBJ databases">
        <title>The Aristolochia fimbriata genome: insights into angiosperm evolution, floral development and chemical biosynthesis.</title>
        <authorList>
            <person name="Jiao Y."/>
        </authorList>
    </citation>
    <scope>NUCLEOTIDE SEQUENCE [LARGE SCALE GENOMIC DNA]</scope>
    <source>
        <strain evidence="4">IBCAS-2021</strain>
        <tissue evidence="4">Leaf</tissue>
    </source>
</reference>
<feature type="repeat" description="PPR" evidence="3">
    <location>
        <begin position="170"/>
        <end position="204"/>
    </location>
</feature>
<dbReference type="GO" id="GO:0003723">
    <property type="term" value="F:RNA binding"/>
    <property type="evidence" value="ECO:0007669"/>
    <property type="project" value="InterPro"/>
</dbReference>
<dbReference type="PANTHER" id="PTHR47926:SF537">
    <property type="entry name" value="PENTACOTRIPEPTIDE-REPEAT REGION OF PRORP DOMAIN-CONTAINING PROTEIN"/>
    <property type="match status" value="1"/>
</dbReference>
<dbReference type="AlphaFoldDB" id="A0AAV7FAR1"/>
<dbReference type="SUPFAM" id="SSF48452">
    <property type="entry name" value="TPR-like"/>
    <property type="match status" value="1"/>
</dbReference>
<dbReference type="FunFam" id="1.25.40.10:FF:000184">
    <property type="entry name" value="Pentatricopeptide repeat-containing protein, chloroplastic"/>
    <property type="match status" value="1"/>
</dbReference>
<dbReference type="GO" id="GO:0009451">
    <property type="term" value="P:RNA modification"/>
    <property type="evidence" value="ECO:0007669"/>
    <property type="project" value="InterPro"/>
</dbReference>
<evidence type="ECO:0000256" key="2">
    <source>
        <dbReference type="ARBA" id="ARBA00022737"/>
    </source>
</evidence>
<dbReference type="EMBL" id="JAINDJ010000002">
    <property type="protein sequence ID" value="KAG9456663.1"/>
    <property type="molecule type" value="Genomic_DNA"/>
</dbReference>
<dbReference type="InterPro" id="IPR046960">
    <property type="entry name" value="PPR_At4g14850-like_plant"/>
</dbReference>
<dbReference type="Pfam" id="PF13041">
    <property type="entry name" value="PPR_2"/>
    <property type="match status" value="3"/>
</dbReference>
<comment type="similarity">
    <text evidence="1">Belongs to the PPR family. PCMP-H subfamily.</text>
</comment>
<name>A0AAV7FAR1_ARIFI</name>
<keyword evidence="2" id="KW-0677">Repeat</keyword>
<organism evidence="4 5">
    <name type="scientific">Aristolochia fimbriata</name>
    <name type="common">White veined hardy Dutchman's pipe vine</name>
    <dbReference type="NCBI Taxonomy" id="158543"/>
    <lineage>
        <taxon>Eukaryota</taxon>
        <taxon>Viridiplantae</taxon>
        <taxon>Streptophyta</taxon>
        <taxon>Embryophyta</taxon>
        <taxon>Tracheophyta</taxon>
        <taxon>Spermatophyta</taxon>
        <taxon>Magnoliopsida</taxon>
        <taxon>Magnoliidae</taxon>
        <taxon>Piperales</taxon>
        <taxon>Aristolochiaceae</taxon>
        <taxon>Aristolochia</taxon>
    </lineage>
</organism>
<evidence type="ECO:0000313" key="5">
    <source>
        <dbReference type="Proteomes" id="UP000825729"/>
    </source>
</evidence>